<organism evidence="3 4">
    <name type="scientific">Symbiodinium necroappetens</name>
    <dbReference type="NCBI Taxonomy" id="1628268"/>
    <lineage>
        <taxon>Eukaryota</taxon>
        <taxon>Sar</taxon>
        <taxon>Alveolata</taxon>
        <taxon>Dinophyceae</taxon>
        <taxon>Suessiales</taxon>
        <taxon>Symbiodiniaceae</taxon>
        <taxon>Symbiodinium</taxon>
    </lineage>
</organism>
<keyword evidence="4" id="KW-1185">Reference proteome</keyword>
<dbReference type="InterPro" id="IPR018200">
    <property type="entry name" value="USP_CS"/>
</dbReference>
<sequence>MANNSQGLFGALAAEAPTTDERRVKLFPWDSLSSQLYEPFGESSLDDLSLQQIWTAASKGNKKAKYHSHLCAELATDAWHVGAGISQTCEILLAAIKHWQSQDMQRLVRPEVYAKVNEEITVLAPALKTLHVGKGSQETRDTGTLRQAKKQKIAGGVIATPTEDQVIEAAKILHKWLAQEQSALRSALFILAGKNTYYAAHAAEVMARATVAHKPLTAEHIVIAMTARMSKIPEPQTSVPTLILLLAYPEQIFKRGVCASAGLINLGNSCFVNAGLQAVLGTPPLRKGIQEGVSAMETSLAELYNALETSRRPLKPLKITEKFYHGRQEDASEFLIRLLDECPSASRPLQGKEVGVLRCVHCGYQRCLAEENFLTMQLPLVDMTSIQQALDAYLRSSTIHEDIEDWCCRGEACTAAGRAQDPPRHGLLIEKWPDTLLLSLNRWDSVHGLLSQALLCENVLVAGENIYELQAVITHIGDLPTQGHYVAYARSEDYFIKYDDHRVSRAARHQTFSSTPGEKVYVVIYTKKQQAEAREEPA</sequence>
<dbReference type="GO" id="GO:0005829">
    <property type="term" value="C:cytosol"/>
    <property type="evidence" value="ECO:0007669"/>
    <property type="project" value="TreeGrafter"/>
</dbReference>
<evidence type="ECO:0000256" key="1">
    <source>
        <dbReference type="RuleBase" id="RU366025"/>
    </source>
</evidence>
<dbReference type="InterPro" id="IPR001394">
    <property type="entry name" value="Peptidase_C19_UCH"/>
</dbReference>
<feature type="domain" description="USP" evidence="2">
    <location>
        <begin position="261"/>
        <end position="528"/>
    </location>
</feature>
<evidence type="ECO:0000313" key="3">
    <source>
        <dbReference type="EMBL" id="CAE7861775.1"/>
    </source>
</evidence>
<dbReference type="Pfam" id="PF00443">
    <property type="entry name" value="UCH"/>
    <property type="match status" value="1"/>
</dbReference>
<dbReference type="InterPro" id="IPR038765">
    <property type="entry name" value="Papain-like_cys_pep_sf"/>
</dbReference>
<dbReference type="Gene3D" id="3.90.70.10">
    <property type="entry name" value="Cysteine proteinases"/>
    <property type="match status" value="1"/>
</dbReference>
<dbReference type="PROSITE" id="PS00973">
    <property type="entry name" value="USP_2"/>
    <property type="match status" value="1"/>
</dbReference>
<keyword evidence="1" id="KW-0788">Thiol protease</keyword>
<dbReference type="PROSITE" id="PS50235">
    <property type="entry name" value="USP_3"/>
    <property type="match status" value="1"/>
</dbReference>
<evidence type="ECO:0000313" key="4">
    <source>
        <dbReference type="Proteomes" id="UP000601435"/>
    </source>
</evidence>
<comment type="caution">
    <text evidence="3">The sequence shown here is derived from an EMBL/GenBank/DDBJ whole genome shotgun (WGS) entry which is preliminary data.</text>
</comment>
<accession>A0A813AAY2</accession>
<protein>
    <recommendedName>
        <fullName evidence="1">Ubiquitin carboxyl-terminal hydrolase</fullName>
        <ecNumber evidence="1">3.4.19.12</ecNumber>
    </recommendedName>
</protein>
<reference evidence="3" key="1">
    <citation type="submission" date="2021-02" db="EMBL/GenBank/DDBJ databases">
        <authorList>
            <person name="Dougan E. K."/>
            <person name="Rhodes N."/>
            <person name="Thang M."/>
            <person name="Chan C."/>
        </authorList>
    </citation>
    <scope>NUCLEOTIDE SEQUENCE</scope>
</reference>
<comment type="catalytic activity">
    <reaction evidence="1">
        <text>Thiol-dependent hydrolysis of ester, thioester, amide, peptide and isopeptide bonds formed by the C-terminal Gly of ubiquitin (a 76-residue protein attached to proteins as an intracellular targeting signal).</text>
        <dbReference type="EC" id="3.4.19.12"/>
    </reaction>
</comment>
<dbReference type="PANTHER" id="PTHR24006">
    <property type="entry name" value="UBIQUITIN CARBOXYL-TERMINAL HYDROLASE"/>
    <property type="match status" value="1"/>
</dbReference>
<dbReference type="CDD" id="cd02257">
    <property type="entry name" value="Peptidase_C19"/>
    <property type="match status" value="1"/>
</dbReference>
<dbReference type="PROSITE" id="PS00972">
    <property type="entry name" value="USP_1"/>
    <property type="match status" value="1"/>
</dbReference>
<evidence type="ECO:0000259" key="2">
    <source>
        <dbReference type="PROSITE" id="PS50235"/>
    </source>
</evidence>
<keyword evidence="1" id="KW-0833">Ubl conjugation pathway</keyword>
<dbReference type="GO" id="GO:0006508">
    <property type="term" value="P:proteolysis"/>
    <property type="evidence" value="ECO:0007669"/>
    <property type="project" value="UniProtKB-KW"/>
</dbReference>
<name>A0A813AAY2_9DINO</name>
<proteinExistence type="inferred from homology"/>
<dbReference type="GO" id="GO:0005634">
    <property type="term" value="C:nucleus"/>
    <property type="evidence" value="ECO:0007669"/>
    <property type="project" value="TreeGrafter"/>
</dbReference>
<dbReference type="OrthoDB" id="447216at2759"/>
<dbReference type="GO" id="GO:0004843">
    <property type="term" value="F:cysteine-type deubiquitinase activity"/>
    <property type="evidence" value="ECO:0007669"/>
    <property type="project" value="UniProtKB-UniRule"/>
</dbReference>
<dbReference type="SUPFAM" id="SSF54001">
    <property type="entry name" value="Cysteine proteinases"/>
    <property type="match status" value="1"/>
</dbReference>
<dbReference type="EMBL" id="CAJNJA010057333">
    <property type="protein sequence ID" value="CAE7861775.1"/>
    <property type="molecule type" value="Genomic_DNA"/>
</dbReference>
<dbReference type="AlphaFoldDB" id="A0A813AAY2"/>
<feature type="non-terminal residue" evidence="3">
    <location>
        <position position="1"/>
    </location>
</feature>
<dbReference type="GO" id="GO:0016579">
    <property type="term" value="P:protein deubiquitination"/>
    <property type="evidence" value="ECO:0007669"/>
    <property type="project" value="InterPro"/>
</dbReference>
<comment type="similarity">
    <text evidence="1">Belongs to the peptidase C19 family.</text>
</comment>
<dbReference type="InterPro" id="IPR050164">
    <property type="entry name" value="Peptidase_C19"/>
</dbReference>
<keyword evidence="1" id="KW-0645">Protease</keyword>
<keyword evidence="1" id="KW-0378">Hydrolase</keyword>
<gene>
    <name evidence="3" type="primary">Usp46</name>
    <name evidence="3" type="ORF">SNEC2469_LOCUS27319</name>
</gene>
<dbReference type="Proteomes" id="UP000601435">
    <property type="component" value="Unassembled WGS sequence"/>
</dbReference>
<dbReference type="InterPro" id="IPR028889">
    <property type="entry name" value="USP"/>
</dbReference>
<dbReference type="EC" id="3.4.19.12" evidence="1"/>